<organism evidence="1 2">
    <name type="scientific">Dreissena polymorpha</name>
    <name type="common">Zebra mussel</name>
    <name type="synonym">Mytilus polymorpha</name>
    <dbReference type="NCBI Taxonomy" id="45954"/>
    <lineage>
        <taxon>Eukaryota</taxon>
        <taxon>Metazoa</taxon>
        <taxon>Spiralia</taxon>
        <taxon>Lophotrochozoa</taxon>
        <taxon>Mollusca</taxon>
        <taxon>Bivalvia</taxon>
        <taxon>Autobranchia</taxon>
        <taxon>Heteroconchia</taxon>
        <taxon>Euheterodonta</taxon>
        <taxon>Imparidentia</taxon>
        <taxon>Neoheterodontei</taxon>
        <taxon>Myida</taxon>
        <taxon>Dreissenoidea</taxon>
        <taxon>Dreissenidae</taxon>
        <taxon>Dreissena</taxon>
    </lineage>
</organism>
<reference evidence="1" key="2">
    <citation type="submission" date="2020-11" db="EMBL/GenBank/DDBJ databases">
        <authorList>
            <person name="McCartney M.A."/>
            <person name="Auch B."/>
            <person name="Kono T."/>
            <person name="Mallez S."/>
            <person name="Becker A."/>
            <person name="Gohl D.M."/>
            <person name="Silverstein K.A.T."/>
            <person name="Koren S."/>
            <person name="Bechman K.B."/>
            <person name="Herman A."/>
            <person name="Abrahante J.E."/>
            <person name="Garbe J."/>
        </authorList>
    </citation>
    <scope>NUCLEOTIDE SEQUENCE</scope>
    <source>
        <strain evidence="1">Duluth1</strain>
        <tissue evidence="1">Whole animal</tissue>
    </source>
</reference>
<sequence length="52" mass="6014">MNRCAISWGDFVSYWACQFIIESGIREAAANKQDGIRLELSHFYIDTSDIRD</sequence>
<dbReference type="AlphaFoldDB" id="A0A9D4MGH3"/>
<comment type="caution">
    <text evidence="1">The sequence shown here is derived from an EMBL/GenBank/DDBJ whole genome shotgun (WGS) entry which is preliminary data.</text>
</comment>
<evidence type="ECO:0000313" key="1">
    <source>
        <dbReference type="EMBL" id="KAH3876128.1"/>
    </source>
</evidence>
<evidence type="ECO:0000313" key="2">
    <source>
        <dbReference type="Proteomes" id="UP000828390"/>
    </source>
</evidence>
<reference evidence="1" key="1">
    <citation type="journal article" date="2019" name="bioRxiv">
        <title>The Genome of the Zebra Mussel, Dreissena polymorpha: A Resource for Invasive Species Research.</title>
        <authorList>
            <person name="McCartney M.A."/>
            <person name="Auch B."/>
            <person name="Kono T."/>
            <person name="Mallez S."/>
            <person name="Zhang Y."/>
            <person name="Obille A."/>
            <person name="Becker A."/>
            <person name="Abrahante J.E."/>
            <person name="Garbe J."/>
            <person name="Badalamenti J.P."/>
            <person name="Herman A."/>
            <person name="Mangelson H."/>
            <person name="Liachko I."/>
            <person name="Sullivan S."/>
            <person name="Sone E.D."/>
            <person name="Koren S."/>
            <person name="Silverstein K.A.T."/>
            <person name="Beckman K.B."/>
            <person name="Gohl D.M."/>
        </authorList>
    </citation>
    <scope>NUCLEOTIDE SEQUENCE</scope>
    <source>
        <strain evidence="1">Duluth1</strain>
        <tissue evidence="1">Whole animal</tissue>
    </source>
</reference>
<keyword evidence="2" id="KW-1185">Reference proteome</keyword>
<accession>A0A9D4MGH3</accession>
<proteinExistence type="predicted"/>
<dbReference type="EMBL" id="JAIWYP010000002">
    <property type="protein sequence ID" value="KAH3876128.1"/>
    <property type="molecule type" value="Genomic_DNA"/>
</dbReference>
<name>A0A9D4MGH3_DREPO</name>
<dbReference type="Proteomes" id="UP000828390">
    <property type="component" value="Unassembled WGS sequence"/>
</dbReference>
<protein>
    <submittedName>
        <fullName evidence="1">Uncharacterized protein</fullName>
    </submittedName>
</protein>
<gene>
    <name evidence="1" type="ORF">DPMN_039410</name>
</gene>